<feature type="domain" description="HTH lysR-type" evidence="5">
    <location>
        <begin position="9"/>
        <end position="66"/>
    </location>
</feature>
<organism evidence="6 7">
    <name type="scientific">Variovorax ureilyticus</name>
    <dbReference type="NCBI Taxonomy" id="1836198"/>
    <lineage>
        <taxon>Bacteria</taxon>
        <taxon>Pseudomonadati</taxon>
        <taxon>Pseudomonadota</taxon>
        <taxon>Betaproteobacteria</taxon>
        <taxon>Burkholderiales</taxon>
        <taxon>Comamonadaceae</taxon>
        <taxon>Variovorax</taxon>
    </lineage>
</organism>
<dbReference type="Gene3D" id="1.10.10.10">
    <property type="entry name" value="Winged helix-like DNA-binding domain superfamily/Winged helix DNA-binding domain"/>
    <property type="match status" value="1"/>
</dbReference>
<dbReference type="EMBL" id="JBBKZU010000011">
    <property type="protein sequence ID" value="MEJ8814210.1"/>
    <property type="molecule type" value="Genomic_DNA"/>
</dbReference>
<dbReference type="InterPro" id="IPR037402">
    <property type="entry name" value="YidZ_PBP2"/>
</dbReference>
<keyword evidence="2" id="KW-0805">Transcription regulation</keyword>
<comment type="caution">
    <text evidence="6">The sequence shown here is derived from an EMBL/GenBank/DDBJ whole genome shotgun (WGS) entry which is preliminary data.</text>
</comment>
<dbReference type="PRINTS" id="PR00039">
    <property type="entry name" value="HTHLYSR"/>
</dbReference>
<dbReference type="InterPro" id="IPR005119">
    <property type="entry name" value="LysR_subst-bd"/>
</dbReference>
<dbReference type="InterPro" id="IPR036390">
    <property type="entry name" value="WH_DNA-bd_sf"/>
</dbReference>
<accession>A0ABU8VKW5</accession>
<comment type="similarity">
    <text evidence="1">Belongs to the LysR transcriptional regulatory family.</text>
</comment>
<dbReference type="InterPro" id="IPR050389">
    <property type="entry name" value="LysR-type_TF"/>
</dbReference>
<evidence type="ECO:0000256" key="2">
    <source>
        <dbReference type="ARBA" id="ARBA00023015"/>
    </source>
</evidence>
<reference evidence="6 7" key="1">
    <citation type="submission" date="2024-03" db="EMBL/GenBank/DDBJ databases">
        <title>Novel species of the genus Variovorax.</title>
        <authorList>
            <person name="Liu Q."/>
            <person name="Xin Y.-H."/>
        </authorList>
    </citation>
    <scope>NUCLEOTIDE SEQUENCE [LARGE SCALE GENOMIC DNA]</scope>
    <source>
        <strain evidence="6 7">KACC 18899</strain>
    </source>
</reference>
<keyword evidence="3" id="KW-0238">DNA-binding</keyword>
<keyword evidence="4" id="KW-0804">Transcription</keyword>
<dbReference type="InterPro" id="IPR036388">
    <property type="entry name" value="WH-like_DNA-bd_sf"/>
</dbReference>
<dbReference type="Pfam" id="PF00126">
    <property type="entry name" value="HTH_1"/>
    <property type="match status" value="1"/>
</dbReference>
<dbReference type="PANTHER" id="PTHR30118:SF15">
    <property type="entry name" value="TRANSCRIPTIONAL REGULATORY PROTEIN"/>
    <property type="match status" value="1"/>
</dbReference>
<dbReference type="RefSeq" id="WP_340359433.1">
    <property type="nucleotide sequence ID" value="NZ_JBBKZU010000011.1"/>
</dbReference>
<dbReference type="Gene3D" id="3.40.190.10">
    <property type="entry name" value="Periplasmic binding protein-like II"/>
    <property type="match status" value="2"/>
</dbReference>
<gene>
    <name evidence="6" type="ORF">WKW77_24200</name>
</gene>
<dbReference type="SUPFAM" id="SSF53850">
    <property type="entry name" value="Periplasmic binding protein-like II"/>
    <property type="match status" value="1"/>
</dbReference>
<evidence type="ECO:0000259" key="5">
    <source>
        <dbReference type="PROSITE" id="PS50931"/>
    </source>
</evidence>
<dbReference type="PROSITE" id="PS50931">
    <property type="entry name" value="HTH_LYSR"/>
    <property type="match status" value="1"/>
</dbReference>
<sequence>MGRPDIRGVDLAMLRTFDALLRERSVSRAASRLFLSQPAVSASLKRLRETFDDPLFTRTAHGVVPTPRALALAPRVEAVLQELQQLLHADRAFDPATSDRILRIGGSDHSSHTMLPGLCRDLHARGSRIRLAWELADYSRMPEQLRKGDIDIGLLPKMAPAAGVETELLYEDAYIAVVRRGHPGFADGMSIDAFCAAPHVVLGQSRSVLDDTMDQILARQGRARHVQAAVTTFGQMADLLASTDAMAVFPKRVAERYAAELESMPLPFELPSYSLYVCWDARSNADEAVMWLKEALVRMGRAQGLTE</sequence>
<evidence type="ECO:0000256" key="4">
    <source>
        <dbReference type="ARBA" id="ARBA00023163"/>
    </source>
</evidence>
<dbReference type="Proteomes" id="UP001365846">
    <property type="component" value="Unassembled WGS sequence"/>
</dbReference>
<proteinExistence type="inferred from homology"/>
<dbReference type="InterPro" id="IPR000847">
    <property type="entry name" value="LysR_HTH_N"/>
</dbReference>
<evidence type="ECO:0000313" key="6">
    <source>
        <dbReference type="EMBL" id="MEJ8814210.1"/>
    </source>
</evidence>
<dbReference type="PANTHER" id="PTHR30118">
    <property type="entry name" value="HTH-TYPE TRANSCRIPTIONAL REGULATOR LEUO-RELATED"/>
    <property type="match status" value="1"/>
</dbReference>
<keyword evidence="7" id="KW-1185">Reference proteome</keyword>
<evidence type="ECO:0000256" key="3">
    <source>
        <dbReference type="ARBA" id="ARBA00023125"/>
    </source>
</evidence>
<dbReference type="SUPFAM" id="SSF46785">
    <property type="entry name" value="Winged helix' DNA-binding domain"/>
    <property type="match status" value="1"/>
</dbReference>
<name>A0ABU8VKW5_9BURK</name>
<evidence type="ECO:0000256" key="1">
    <source>
        <dbReference type="ARBA" id="ARBA00009437"/>
    </source>
</evidence>
<dbReference type="Pfam" id="PF03466">
    <property type="entry name" value="LysR_substrate"/>
    <property type="match status" value="1"/>
</dbReference>
<evidence type="ECO:0000313" key="7">
    <source>
        <dbReference type="Proteomes" id="UP001365846"/>
    </source>
</evidence>
<dbReference type="CDD" id="cd08417">
    <property type="entry name" value="PBP2_Nitroaromatics_like"/>
    <property type="match status" value="1"/>
</dbReference>
<protein>
    <submittedName>
        <fullName evidence="6">LysR family transcriptional regulator</fullName>
    </submittedName>
</protein>